<dbReference type="Proteomes" id="UP000266723">
    <property type="component" value="Unassembled WGS sequence"/>
</dbReference>
<comment type="caution">
    <text evidence="2">The sequence shown here is derived from an EMBL/GenBank/DDBJ whole genome shotgun (WGS) entry which is preliminary data.</text>
</comment>
<keyword evidence="3" id="KW-1185">Reference proteome</keyword>
<gene>
    <name evidence="2" type="ORF">DY000_02052150</name>
</gene>
<dbReference type="EMBL" id="QGKV02002055">
    <property type="protein sequence ID" value="KAF3498915.1"/>
    <property type="molecule type" value="Genomic_DNA"/>
</dbReference>
<proteinExistence type="predicted"/>
<feature type="signal peptide" evidence="1">
    <location>
        <begin position="1"/>
        <end position="19"/>
    </location>
</feature>
<evidence type="ECO:0008006" key="4">
    <source>
        <dbReference type="Google" id="ProtNLM"/>
    </source>
</evidence>
<evidence type="ECO:0000313" key="3">
    <source>
        <dbReference type="Proteomes" id="UP000266723"/>
    </source>
</evidence>
<evidence type="ECO:0000256" key="1">
    <source>
        <dbReference type="SAM" id="SignalP"/>
    </source>
</evidence>
<organism evidence="2 3">
    <name type="scientific">Brassica cretica</name>
    <name type="common">Mustard</name>
    <dbReference type="NCBI Taxonomy" id="69181"/>
    <lineage>
        <taxon>Eukaryota</taxon>
        <taxon>Viridiplantae</taxon>
        <taxon>Streptophyta</taxon>
        <taxon>Embryophyta</taxon>
        <taxon>Tracheophyta</taxon>
        <taxon>Spermatophyta</taxon>
        <taxon>Magnoliopsida</taxon>
        <taxon>eudicotyledons</taxon>
        <taxon>Gunneridae</taxon>
        <taxon>Pentapetalae</taxon>
        <taxon>rosids</taxon>
        <taxon>malvids</taxon>
        <taxon>Brassicales</taxon>
        <taxon>Brassicaceae</taxon>
        <taxon>Brassiceae</taxon>
        <taxon>Brassica</taxon>
    </lineage>
</organism>
<protein>
    <recommendedName>
        <fullName evidence="4">Secreted protein</fullName>
    </recommendedName>
</protein>
<reference evidence="2 3" key="1">
    <citation type="journal article" date="2020" name="BMC Genomics">
        <title>Intraspecific diversification of the crop wild relative Brassica cretica Lam. using demographic model selection.</title>
        <authorList>
            <person name="Kioukis A."/>
            <person name="Michalopoulou V.A."/>
            <person name="Briers L."/>
            <person name="Pirintsos S."/>
            <person name="Studholme D.J."/>
            <person name="Pavlidis P."/>
            <person name="Sarris P.F."/>
        </authorList>
    </citation>
    <scope>NUCLEOTIDE SEQUENCE [LARGE SCALE GENOMIC DNA]</scope>
    <source>
        <strain evidence="3">cv. PFS-1207/04</strain>
    </source>
</reference>
<feature type="chain" id="PRO_5046187789" description="Secreted protein" evidence="1">
    <location>
        <begin position="20"/>
        <end position="68"/>
    </location>
</feature>
<accession>A0ABQ7AMW8</accession>
<evidence type="ECO:0000313" key="2">
    <source>
        <dbReference type="EMBL" id="KAF3498915.1"/>
    </source>
</evidence>
<sequence length="68" mass="7236">MGVCLSFAFVLSHVDTVLLSSDFVSSSVSGFHLKPHDELLEPHLLLLVLQAEKGGGDNDRLSNNNTGG</sequence>
<name>A0ABQ7AMW8_BRACR</name>
<keyword evidence="1" id="KW-0732">Signal</keyword>